<dbReference type="InterPro" id="IPR050592">
    <property type="entry name" value="GDSL_lipolytic_enzyme"/>
</dbReference>
<evidence type="ECO:0000256" key="2">
    <source>
        <dbReference type="SAM" id="SignalP"/>
    </source>
</evidence>
<evidence type="ECO:0000256" key="1">
    <source>
        <dbReference type="ARBA" id="ARBA00022729"/>
    </source>
</evidence>
<evidence type="ECO:0000313" key="5">
    <source>
        <dbReference type="Proteomes" id="UP001221757"/>
    </source>
</evidence>
<dbReference type="InterPro" id="IPR000254">
    <property type="entry name" value="CBD"/>
</dbReference>
<reference evidence="4" key="1">
    <citation type="submission" date="2023-03" db="EMBL/GenBank/DDBJ databases">
        <title>Massive genome expansion in bonnet fungi (Mycena s.s.) driven by repeated elements and novel gene families across ecological guilds.</title>
        <authorList>
            <consortium name="Lawrence Berkeley National Laboratory"/>
            <person name="Harder C.B."/>
            <person name="Miyauchi S."/>
            <person name="Viragh M."/>
            <person name="Kuo A."/>
            <person name="Thoen E."/>
            <person name="Andreopoulos B."/>
            <person name="Lu D."/>
            <person name="Skrede I."/>
            <person name="Drula E."/>
            <person name="Henrissat B."/>
            <person name="Morin E."/>
            <person name="Kohler A."/>
            <person name="Barry K."/>
            <person name="LaButti K."/>
            <person name="Morin E."/>
            <person name="Salamov A."/>
            <person name="Lipzen A."/>
            <person name="Mereny Z."/>
            <person name="Hegedus B."/>
            <person name="Baldrian P."/>
            <person name="Stursova M."/>
            <person name="Weitz H."/>
            <person name="Taylor A."/>
            <person name="Grigoriev I.V."/>
            <person name="Nagy L.G."/>
            <person name="Martin F."/>
            <person name="Kauserud H."/>
        </authorList>
    </citation>
    <scope>NUCLEOTIDE SEQUENCE</scope>
    <source>
        <strain evidence="4">CBHHK067</strain>
    </source>
</reference>
<dbReference type="SMART" id="SM00236">
    <property type="entry name" value="fCBD"/>
    <property type="match status" value="1"/>
</dbReference>
<dbReference type="InterPro" id="IPR036514">
    <property type="entry name" value="SGNH_hydro_sf"/>
</dbReference>
<feature type="domain" description="CBM1" evidence="3">
    <location>
        <begin position="19"/>
        <end position="55"/>
    </location>
</feature>
<dbReference type="Pfam" id="PF00657">
    <property type="entry name" value="Lipase_GDSL"/>
    <property type="match status" value="1"/>
</dbReference>
<comment type="caution">
    <text evidence="4">The sequence shown here is derived from an EMBL/GenBank/DDBJ whole genome shotgun (WGS) entry which is preliminary data.</text>
</comment>
<dbReference type="InterPro" id="IPR001087">
    <property type="entry name" value="GDSL"/>
</dbReference>
<dbReference type="Proteomes" id="UP001221757">
    <property type="component" value="Unassembled WGS sequence"/>
</dbReference>
<dbReference type="PANTHER" id="PTHR45642:SF139">
    <property type="entry name" value="SGNH HYDROLASE-TYPE ESTERASE DOMAIN-CONTAINING PROTEIN"/>
    <property type="match status" value="1"/>
</dbReference>
<dbReference type="Pfam" id="PF00734">
    <property type="entry name" value="CBM_1"/>
    <property type="match status" value="1"/>
</dbReference>
<dbReference type="GO" id="GO:0005975">
    <property type="term" value="P:carbohydrate metabolic process"/>
    <property type="evidence" value="ECO:0007669"/>
    <property type="project" value="InterPro"/>
</dbReference>
<dbReference type="SUPFAM" id="SSF57180">
    <property type="entry name" value="Cellulose-binding domain"/>
    <property type="match status" value="1"/>
</dbReference>
<sequence>MISILAFPFLALAVPVALAQAPVWGQCGGSGWTGSTSCVAGATCTFSNSYYSQCLPSTGGTTTVATTTTSAPPIPSGTVTYWFPFGDSYTTTGFVPNSTLPSVGNPLGNPPFPGFTGAGGENFVGFDTVTYNTSTILTYNYAYGGATIDANLVVPYLPTVLSLTDQVNEFLAGAAKKPATSPWTSANSLFTVWIGINDIGNSYGSGGNRSAFSDTLLNAYFALVQKLSSPIATAGARNLLFINVPPIDRSPLMLAQSAAAQALEKSVIADFNTKLAAKIAAFKAANSGARTCPPALVTTWLWDANAAFTTILNTPTQYGFVDAVSFGNTGDFWGNNYHPATPAHQIFAQQISKLLAGTPWF</sequence>
<proteinExistence type="predicted"/>
<gene>
    <name evidence="4" type="ORF">B0H17DRAFT_963972</name>
</gene>
<protein>
    <recommendedName>
        <fullName evidence="3">CBM1 domain-containing protein</fullName>
    </recommendedName>
</protein>
<name>A0AAD7BKW1_MYCRO</name>
<dbReference type="AlphaFoldDB" id="A0AAD7BKW1"/>
<dbReference type="InterPro" id="IPR035971">
    <property type="entry name" value="CBD_sf"/>
</dbReference>
<dbReference type="GO" id="GO:0030248">
    <property type="term" value="F:cellulose binding"/>
    <property type="evidence" value="ECO:0007669"/>
    <property type="project" value="InterPro"/>
</dbReference>
<feature type="chain" id="PRO_5042028007" description="CBM1 domain-containing protein" evidence="2">
    <location>
        <begin position="20"/>
        <end position="361"/>
    </location>
</feature>
<dbReference type="PROSITE" id="PS00562">
    <property type="entry name" value="CBM1_1"/>
    <property type="match status" value="1"/>
</dbReference>
<dbReference type="GO" id="GO:0016788">
    <property type="term" value="F:hydrolase activity, acting on ester bonds"/>
    <property type="evidence" value="ECO:0007669"/>
    <property type="project" value="InterPro"/>
</dbReference>
<evidence type="ECO:0000313" key="4">
    <source>
        <dbReference type="EMBL" id="KAJ7624134.1"/>
    </source>
</evidence>
<organism evidence="4 5">
    <name type="scientific">Mycena rosella</name>
    <name type="common">Pink bonnet</name>
    <name type="synonym">Agaricus rosellus</name>
    <dbReference type="NCBI Taxonomy" id="1033263"/>
    <lineage>
        <taxon>Eukaryota</taxon>
        <taxon>Fungi</taxon>
        <taxon>Dikarya</taxon>
        <taxon>Basidiomycota</taxon>
        <taxon>Agaricomycotina</taxon>
        <taxon>Agaricomycetes</taxon>
        <taxon>Agaricomycetidae</taxon>
        <taxon>Agaricales</taxon>
        <taxon>Marasmiineae</taxon>
        <taxon>Mycenaceae</taxon>
        <taxon>Mycena</taxon>
    </lineage>
</organism>
<dbReference type="Gene3D" id="3.40.50.1110">
    <property type="entry name" value="SGNH hydrolase"/>
    <property type="match status" value="1"/>
</dbReference>
<dbReference type="EMBL" id="JARKIE010000624">
    <property type="protein sequence ID" value="KAJ7624134.1"/>
    <property type="molecule type" value="Genomic_DNA"/>
</dbReference>
<keyword evidence="5" id="KW-1185">Reference proteome</keyword>
<evidence type="ECO:0000259" key="3">
    <source>
        <dbReference type="PROSITE" id="PS51164"/>
    </source>
</evidence>
<dbReference type="PROSITE" id="PS51164">
    <property type="entry name" value="CBM1_2"/>
    <property type="match status" value="1"/>
</dbReference>
<dbReference type="PANTHER" id="PTHR45642">
    <property type="entry name" value="GDSL ESTERASE/LIPASE EXL3"/>
    <property type="match status" value="1"/>
</dbReference>
<accession>A0AAD7BKW1</accession>
<dbReference type="SUPFAM" id="SSF52266">
    <property type="entry name" value="SGNH hydrolase"/>
    <property type="match status" value="1"/>
</dbReference>
<dbReference type="CDD" id="cd01846">
    <property type="entry name" value="fatty_acyltransferase_like"/>
    <property type="match status" value="1"/>
</dbReference>
<dbReference type="GO" id="GO:0005576">
    <property type="term" value="C:extracellular region"/>
    <property type="evidence" value="ECO:0007669"/>
    <property type="project" value="InterPro"/>
</dbReference>
<keyword evidence="1 2" id="KW-0732">Signal</keyword>
<feature type="signal peptide" evidence="2">
    <location>
        <begin position="1"/>
        <end position="19"/>
    </location>
</feature>